<protein>
    <recommendedName>
        <fullName evidence="1">MATH domain-containing protein</fullName>
    </recommendedName>
</protein>
<dbReference type="PROSITE" id="PS50144">
    <property type="entry name" value="MATH"/>
    <property type="match status" value="2"/>
</dbReference>
<feature type="domain" description="MATH" evidence="1">
    <location>
        <begin position="24"/>
        <end position="158"/>
    </location>
</feature>
<accession>A0AAU9RVG4</accession>
<keyword evidence="3" id="KW-1185">Reference proteome</keyword>
<dbReference type="InterPro" id="IPR002083">
    <property type="entry name" value="MATH/TRAF_dom"/>
</dbReference>
<evidence type="ECO:0000259" key="1">
    <source>
        <dbReference type="PROSITE" id="PS50144"/>
    </source>
</evidence>
<dbReference type="InterPro" id="IPR008974">
    <property type="entry name" value="TRAF-like"/>
</dbReference>
<dbReference type="Gene3D" id="2.60.210.10">
    <property type="entry name" value="Apoptosis, Tumor Necrosis Factor Receptor Associated Protein 2, Chain A"/>
    <property type="match status" value="2"/>
</dbReference>
<gene>
    <name evidence="2" type="ORF">TAV2_LOCUS9401</name>
</gene>
<dbReference type="AlphaFoldDB" id="A0AAU9RVG4"/>
<evidence type="ECO:0000313" key="3">
    <source>
        <dbReference type="Proteomes" id="UP000836841"/>
    </source>
</evidence>
<reference evidence="2 3" key="1">
    <citation type="submission" date="2022-03" db="EMBL/GenBank/DDBJ databases">
        <authorList>
            <person name="Nunn A."/>
            <person name="Chopra R."/>
            <person name="Nunn A."/>
            <person name="Contreras Garrido A."/>
        </authorList>
    </citation>
    <scope>NUCLEOTIDE SEQUENCE [LARGE SCALE GENOMIC DNA]</scope>
</reference>
<name>A0AAU9RVG4_THLAR</name>
<dbReference type="PANTHER" id="PTHR46162">
    <property type="entry name" value="TRAF-LIKE FAMILY PROTEIN"/>
    <property type="match status" value="1"/>
</dbReference>
<evidence type="ECO:0000313" key="2">
    <source>
        <dbReference type="EMBL" id="CAH2053052.1"/>
    </source>
</evidence>
<sequence>MLKTEKSCVVSDSTITSKFGGRPPSTYSMKIQSLSQLKTLFTGTDGFKSRTFSSGKHKWRLVIYPKGNEKDNGTGFISMYVELDSKSVTTSLVLAYLTFFVYNKMENKYFTIQDVEPKQFNALRPVWGSSQVLPLDTFNDPKNGYLFDGDQCEFGVDVMVPHTNWEVVSFDQKLINHKFSWTVNKFSKLKDHCYVSNKFFIGGRNWVLKLYPKGYSTTYSKSLSLFLHLADGETVKAGEMMYFVLICEFSIHLDPRLHSVFIAVNHWREDSFQGWGWFAFVALAKLEKAYLDKEGSLKLEIEFEVVSTTKYSP</sequence>
<dbReference type="Proteomes" id="UP000836841">
    <property type="component" value="Chromosome 3"/>
</dbReference>
<dbReference type="PANTHER" id="PTHR46162:SF44">
    <property type="entry name" value="GENOME ASSEMBLY, CHROMOSOME: A01"/>
    <property type="match status" value="1"/>
</dbReference>
<organism evidence="2 3">
    <name type="scientific">Thlaspi arvense</name>
    <name type="common">Field penny-cress</name>
    <dbReference type="NCBI Taxonomy" id="13288"/>
    <lineage>
        <taxon>Eukaryota</taxon>
        <taxon>Viridiplantae</taxon>
        <taxon>Streptophyta</taxon>
        <taxon>Embryophyta</taxon>
        <taxon>Tracheophyta</taxon>
        <taxon>Spermatophyta</taxon>
        <taxon>Magnoliopsida</taxon>
        <taxon>eudicotyledons</taxon>
        <taxon>Gunneridae</taxon>
        <taxon>Pentapetalae</taxon>
        <taxon>rosids</taxon>
        <taxon>malvids</taxon>
        <taxon>Brassicales</taxon>
        <taxon>Brassicaceae</taxon>
        <taxon>Thlaspideae</taxon>
        <taxon>Thlaspi</taxon>
    </lineage>
</organism>
<dbReference type="Pfam" id="PF22486">
    <property type="entry name" value="MATH_2"/>
    <property type="match status" value="2"/>
</dbReference>
<dbReference type="SUPFAM" id="SSF49599">
    <property type="entry name" value="TRAF domain-like"/>
    <property type="match status" value="2"/>
</dbReference>
<proteinExistence type="predicted"/>
<dbReference type="CDD" id="cd00121">
    <property type="entry name" value="MATH"/>
    <property type="match status" value="2"/>
</dbReference>
<feature type="domain" description="MATH" evidence="1">
    <location>
        <begin position="176"/>
        <end position="303"/>
    </location>
</feature>
<dbReference type="EMBL" id="OU466859">
    <property type="protein sequence ID" value="CAH2053052.1"/>
    <property type="molecule type" value="Genomic_DNA"/>
</dbReference>